<name>A0A160VF69_9ZZZZ</name>
<keyword evidence="3 6" id="KW-0812">Transmembrane</keyword>
<feature type="transmembrane region" description="Helical" evidence="6">
    <location>
        <begin position="454"/>
        <end position="472"/>
    </location>
</feature>
<dbReference type="GO" id="GO:0003954">
    <property type="term" value="F:NADH dehydrogenase activity"/>
    <property type="evidence" value="ECO:0007669"/>
    <property type="project" value="TreeGrafter"/>
</dbReference>
<dbReference type="GO" id="GO:0008137">
    <property type="term" value="F:NADH dehydrogenase (ubiquinone) activity"/>
    <property type="evidence" value="ECO:0007669"/>
    <property type="project" value="InterPro"/>
</dbReference>
<keyword evidence="8" id="KW-0560">Oxidoreductase</keyword>
<sequence>MEDIIINNLDYPVLTVSTFLPMAGALIILFLKRGPFIKWFALATTVATFIISLPIYKYFDKTTYKMQFAEIYSWIPTWNINYKVGVDGISVLFIILVTILSILCVSVSWKAIKEKTKEFYISLLIMETAMIGIFVSLNMFLFYLFWELTLIPMFLLIGVWGGPQRIYAALKFVLFMLAGSVLMLVGIIVLYYAGGKTFDILELSKVNYPVGTQLWLFLAFFAAFAVKMPMFPIHTWLPDAHTEAPTAGSVILAGILLKMGAYGFLRFSFPMFPHAVNVLFIPLLILSVTAIIYGAYVTLMQKDMKRLIAYSSVSHMGFVTLGLFTLNQNGIEGGILQMINHGVITGALFLCVGMIYERTHSRMIEDYGGLSKTVPIFIVFFSIFTLAAIGLPGMNAFVGEFLIISGAFKANMIIAAFSILGVVLGACYMVWLYYRVALNEINTTTQSSLVDLDLREIATLAPLVLLVLMIGLQPNILLSYMHVSVEHLVEQLHNSIILEDINAYDTVSSIAEYIKALFKWV</sequence>
<feature type="transmembrane region" description="Helical" evidence="6">
    <location>
        <begin position="88"/>
        <end position="107"/>
    </location>
</feature>
<dbReference type="GO" id="GO:0015990">
    <property type="term" value="P:electron transport coupled proton transport"/>
    <property type="evidence" value="ECO:0007669"/>
    <property type="project" value="TreeGrafter"/>
</dbReference>
<proteinExistence type="inferred from homology"/>
<evidence type="ECO:0000256" key="2">
    <source>
        <dbReference type="ARBA" id="ARBA00009025"/>
    </source>
</evidence>
<evidence type="ECO:0000256" key="6">
    <source>
        <dbReference type="SAM" id="Phobius"/>
    </source>
</evidence>
<evidence type="ECO:0000256" key="4">
    <source>
        <dbReference type="ARBA" id="ARBA00022989"/>
    </source>
</evidence>
<dbReference type="NCBIfam" id="NF004499">
    <property type="entry name" value="PRK05846.1-3"/>
    <property type="match status" value="1"/>
</dbReference>
<keyword evidence="8" id="KW-0830">Ubiquinone</keyword>
<feature type="transmembrane region" description="Helical" evidence="6">
    <location>
        <begin position="36"/>
        <end position="56"/>
    </location>
</feature>
<evidence type="ECO:0000256" key="5">
    <source>
        <dbReference type="ARBA" id="ARBA00023136"/>
    </source>
</evidence>
<feature type="transmembrane region" description="Helical" evidence="6">
    <location>
        <begin position="166"/>
        <end position="194"/>
    </location>
</feature>
<feature type="transmembrane region" description="Helical" evidence="6">
    <location>
        <begin position="338"/>
        <end position="356"/>
    </location>
</feature>
<dbReference type="InterPro" id="IPR001750">
    <property type="entry name" value="ND/Mrp_TM"/>
</dbReference>
<feature type="transmembrane region" description="Helical" evidence="6">
    <location>
        <begin position="376"/>
        <end position="398"/>
    </location>
</feature>
<feature type="transmembrane region" description="Helical" evidence="6">
    <location>
        <begin position="277"/>
        <end position="296"/>
    </location>
</feature>
<feature type="transmembrane region" description="Helical" evidence="6">
    <location>
        <begin position="308"/>
        <end position="326"/>
    </location>
</feature>
<organism evidence="8">
    <name type="scientific">hydrothermal vent metagenome</name>
    <dbReference type="NCBI Taxonomy" id="652676"/>
    <lineage>
        <taxon>unclassified sequences</taxon>
        <taxon>metagenomes</taxon>
        <taxon>ecological metagenomes</taxon>
    </lineage>
</organism>
<dbReference type="NCBIfam" id="TIGR01972">
    <property type="entry name" value="NDH_I_M"/>
    <property type="match status" value="1"/>
</dbReference>
<accession>A0A160VF69</accession>
<gene>
    <name evidence="8" type="ORF">MGWOODY_Mmi612</name>
</gene>
<keyword evidence="4 6" id="KW-1133">Transmembrane helix</keyword>
<evidence type="ECO:0000256" key="3">
    <source>
        <dbReference type="ARBA" id="ARBA00022692"/>
    </source>
</evidence>
<feature type="domain" description="NADH:quinone oxidoreductase/Mrp antiporter transmembrane" evidence="7">
    <location>
        <begin position="136"/>
        <end position="423"/>
    </location>
</feature>
<evidence type="ECO:0000256" key="1">
    <source>
        <dbReference type="ARBA" id="ARBA00004141"/>
    </source>
</evidence>
<dbReference type="PRINTS" id="PR01437">
    <property type="entry name" value="NUOXDRDTASE4"/>
</dbReference>
<comment type="similarity">
    <text evidence="2">Belongs to the complex I subunit 4 family.</text>
</comment>
<dbReference type="PANTHER" id="PTHR43507">
    <property type="entry name" value="NADH-UBIQUINONE OXIDOREDUCTASE CHAIN 4"/>
    <property type="match status" value="1"/>
</dbReference>
<dbReference type="AlphaFoldDB" id="A0A160VF69"/>
<dbReference type="GO" id="GO:0042773">
    <property type="term" value="P:ATP synthesis coupled electron transport"/>
    <property type="evidence" value="ECO:0007669"/>
    <property type="project" value="InterPro"/>
</dbReference>
<keyword evidence="5 6" id="KW-0472">Membrane</keyword>
<dbReference type="GO" id="GO:0048039">
    <property type="term" value="F:ubiquinone binding"/>
    <property type="evidence" value="ECO:0007669"/>
    <property type="project" value="TreeGrafter"/>
</dbReference>
<dbReference type="GO" id="GO:0016020">
    <property type="term" value="C:membrane"/>
    <property type="evidence" value="ECO:0007669"/>
    <property type="project" value="UniProtKB-SubCell"/>
</dbReference>
<feature type="transmembrane region" description="Helical" evidence="6">
    <location>
        <begin position="246"/>
        <end position="265"/>
    </location>
</feature>
<dbReference type="PANTHER" id="PTHR43507:SF1">
    <property type="entry name" value="NADH-UBIQUINONE OXIDOREDUCTASE CHAIN 4"/>
    <property type="match status" value="1"/>
</dbReference>
<feature type="transmembrane region" description="Helical" evidence="6">
    <location>
        <begin position="206"/>
        <end position="226"/>
    </location>
</feature>
<reference evidence="8" key="1">
    <citation type="submission" date="2015-10" db="EMBL/GenBank/DDBJ databases">
        <authorList>
            <person name="Gilbert D.G."/>
        </authorList>
    </citation>
    <scope>NUCLEOTIDE SEQUENCE</scope>
</reference>
<dbReference type="EC" id="1.6.5.3" evidence="8"/>
<dbReference type="InterPro" id="IPR010227">
    <property type="entry name" value="NADH_Q_OxRdtase_chainM/4"/>
</dbReference>
<feature type="transmembrane region" description="Helical" evidence="6">
    <location>
        <begin position="12"/>
        <end position="31"/>
    </location>
</feature>
<evidence type="ECO:0000313" key="8">
    <source>
        <dbReference type="EMBL" id="CUV09246.1"/>
    </source>
</evidence>
<evidence type="ECO:0000259" key="7">
    <source>
        <dbReference type="Pfam" id="PF00361"/>
    </source>
</evidence>
<dbReference type="EMBL" id="FAXC01000207">
    <property type="protein sequence ID" value="CUV09246.1"/>
    <property type="molecule type" value="Genomic_DNA"/>
</dbReference>
<protein>
    <submittedName>
        <fullName evidence="8">NADH-ubiquinone oxidoreductase chain M</fullName>
        <ecNumber evidence="8">1.6.5.3</ecNumber>
    </submittedName>
</protein>
<dbReference type="InterPro" id="IPR003918">
    <property type="entry name" value="NADH_UbQ_OxRdtase"/>
</dbReference>
<feature type="transmembrane region" description="Helical" evidence="6">
    <location>
        <begin position="119"/>
        <end position="146"/>
    </location>
</feature>
<dbReference type="Pfam" id="PF00361">
    <property type="entry name" value="Proton_antipo_M"/>
    <property type="match status" value="1"/>
</dbReference>
<comment type="subcellular location">
    <subcellularLocation>
        <location evidence="1">Membrane</location>
        <topology evidence="1">Multi-pass membrane protein</topology>
    </subcellularLocation>
</comment>
<feature type="transmembrane region" description="Helical" evidence="6">
    <location>
        <begin position="410"/>
        <end position="434"/>
    </location>
</feature>